<dbReference type="PANTHER" id="PTHR46401:SF2">
    <property type="entry name" value="GLYCOSYLTRANSFERASE WBBK-RELATED"/>
    <property type="match status" value="1"/>
</dbReference>
<dbReference type="Pfam" id="PF12000">
    <property type="entry name" value="Glyco_trans_4_3"/>
    <property type="match status" value="1"/>
</dbReference>
<comment type="caution">
    <text evidence="3">The sequence shown here is derived from an EMBL/GenBank/DDBJ whole genome shotgun (WGS) entry which is preliminary data.</text>
</comment>
<keyword evidence="1" id="KW-0808">Transferase</keyword>
<accession>A0ABX0MBL3</accession>
<name>A0ABX0MBL3_9BURK</name>
<sequence>MKILFIHQNFPAQFLHLAADLAQRPGHQVVALCMEKRAAPPGVTLRRYQLLRAPGADVHPLLAEQETHVRCAEACAAAALQLQRDGFTPDLIYAHPGWGEALFIKDVFPRARLLIYCEYYYAPEGQDVGFDPSLPPLSLPERWRLRLRNSTNLLSMELADAAVSPTHWQRSTYPAWARDKITVIHDGIDSERLRFNPDARLALPVAVGDTRSFQPGDEVVSYVARHLEPTRGFQVFMRALPELLRRRPQAHVIVAGGETGGYGHAAPGGASWKEHLLAELGDSIDLERVHFSGQLAPAQYLDLLSISRVHAYWSVPFVLSWSFLEAAISGLPVIASATAPVLEFAARLDVPTVPFFDAAAFAGALAERCAAGAQGAREPRHLPETDLAQCLARQRQWLGAS</sequence>
<dbReference type="PANTHER" id="PTHR46401">
    <property type="entry name" value="GLYCOSYLTRANSFERASE WBBK-RELATED"/>
    <property type="match status" value="1"/>
</dbReference>
<dbReference type="SUPFAM" id="SSF53756">
    <property type="entry name" value="UDP-Glycosyltransferase/glycogen phosphorylase"/>
    <property type="match status" value="1"/>
</dbReference>
<dbReference type="Gene3D" id="3.40.50.2000">
    <property type="entry name" value="Glycogen Phosphorylase B"/>
    <property type="match status" value="2"/>
</dbReference>
<protein>
    <submittedName>
        <fullName evidence="3">Glycosyltransferase</fullName>
    </submittedName>
</protein>
<evidence type="ECO:0000313" key="3">
    <source>
        <dbReference type="EMBL" id="NHZ41642.1"/>
    </source>
</evidence>
<evidence type="ECO:0000313" key="4">
    <source>
        <dbReference type="Proteomes" id="UP000819052"/>
    </source>
</evidence>
<proteinExistence type="predicted"/>
<dbReference type="InterPro" id="IPR022623">
    <property type="entry name" value="Glyco_trans_4"/>
</dbReference>
<evidence type="ECO:0000256" key="1">
    <source>
        <dbReference type="ARBA" id="ARBA00022679"/>
    </source>
</evidence>
<dbReference type="Proteomes" id="UP000819052">
    <property type="component" value="Unassembled WGS sequence"/>
</dbReference>
<organism evidence="3 4">
    <name type="scientific">Massilia aquatica</name>
    <dbReference type="NCBI Taxonomy" id="2609000"/>
    <lineage>
        <taxon>Bacteria</taxon>
        <taxon>Pseudomonadati</taxon>
        <taxon>Pseudomonadota</taxon>
        <taxon>Betaproteobacteria</taxon>
        <taxon>Burkholderiales</taxon>
        <taxon>Oxalobacteraceae</taxon>
        <taxon>Telluria group</taxon>
        <taxon>Massilia</taxon>
    </lineage>
</organism>
<keyword evidence="4" id="KW-1185">Reference proteome</keyword>
<dbReference type="RefSeq" id="WP_167077403.1">
    <property type="nucleotide sequence ID" value="NZ_VVIW01000008.1"/>
</dbReference>
<dbReference type="Pfam" id="PF13692">
    <property type="entry name" value="Glyco_trans_1_4"/>
    <property type="match status" value="1"/>
</dbReference>
<gene>
    <name evidence="3" type="ORF">F1609_15950</name>
</gene>
<feature type="domain" description="Glycosyl transferase family 4" evidence="2">
    <location>
        <begin position="26"/>
        <end position="192"/>
    </location>
</feature>
<reference evidence="3 4" key="1">
    <citation type="submission" date="2019-09" db="EMBL/GenBank/DDBJ databases">
        <title>Taxonomy of Antarctic Massilia spp.: description of Massilia rubra sp. nov., Massilia aquatica sp. nov., Massilia mucilaginosa sp. nov., Massilia frigida sp. nov. isolated from streams, lakes and regoliths.</title>
        <authorList>
            <person name="Holochova P."/>
            <person name="Sedlacek I."/>
            <person name="Kralova S."/>
            <person name="Maslanova I."/>
            <person name="Busse H.-J."/>
            <person name="Stankova E."/>
            <person name="Vrbovska V."/>
            <person name="Kovarovic V."/>
            <person name="Bartak M."/>
            <person name="Svec P."/>
            <person name="Pantucek R."/>
        </authorList>
    </citation>
    <scope>NUCLEOTIDE SEQUENCE [LARGE SCALE GENOMIC DNA]</scope>
    <source>
        <strain evidence="3 4">CCM 8693</strain>
    </source>
</reference>
<dbReference type="EMBL" id="VVIW01000008">
    <property type="protein sequence ID" value="NHZ41642.1"/>
    <property type="molecule type" value="Genomic_DNA"/>
</dbReference>
<evidence type="ECO:0000259" key="2">
    <source>
        <dbReference type="Pfam" id="PF12000"/>
    </source>
</evidence>